<evidence type="ECO:0000256" key="15">
    <source>
        <dbReference type="PIRSR" id="PIRSR001365-2"/>
    </source>
</evidence>
<comment type="function">
    <text evidence="1 12">Catalyzes the condensation of (S)-aspartate-beta-semialdehyde [(S)-ASA] and pyruvate to 4-hydroxy-tetrahydrodipicolinate (HTPA).</text>
</comment>
<keyword evidence="17" id="KW-1185">Reference proteome</keyword>
<dbReference type="AlphaFoldDB" id="A0A378RQJ1"/>
<evidence type="ECO:0000256" key="3">
    <source>
        <dbReference type="ARBA" id="ARBA00007592"/>
    </source>
</evidence>
<dbReference type="Proteomes" id="UP000255024">
    <property type="component" value="Unassembled WGS sequence"/>
</dbReference>
<evidence type="ECO:0000256" key="2">
    <source>
        <dbReference type="ARBA" id="ARBA00005120"/>
    </source>
</evidence>
<evidence type="ECO:0000256" key="9">
    <source>
        <dbReference type="ARBA" id="ARBA00023239"/>
    </source>
</evidence>
<dbReference type="RefSeq" id="WP_115091377.1">
    <property type="nucleotide sequence ID" value="NZ_CP068107.1"/>
</dbReference>
<evidence type="ECO:0000256" key="8">
    <source>
        <dbReference type="ARBA" id="ARBA00023154"/>
    </source>
</evidence>
<dbReference type="InterPro" id="IPR020625">
    <property type="entry name" value="Schiff_base-form_aldolases_AS"/>
</dbReference>
<feature type="site" description="Part of a proton relay during catalysis" evidence="12">
    <location>
        <position position="109"/>
    </location>
</feature>
<evidence type="ECO:0000256" key="10">
    <source>
        <dbReference type="ARBA" id="ARBA00023270"/>
    </source>
</evidence>
<keyword evidence="7 12" id="KW-0220">Diaminopimelate biosynthesis</keyword>
<dbReference type="InterPro" id="IPR013785">
    <property type="entry name" value="Aldolase_TIM"/>
</dbReference>
<dbReference type="GO" id="GO:0008840">
    <property type="term" value="F:4-hydroxy-tetrahydrodipicolinate synthase activity"/>
    <property type="evidence" value="ECO:0007669"/>
    <property type="project" value="UniProtKB-UniRule"/>
</dbReference>
<dbReference type="InterPro" id="IPR005263">
    <property type="entry name" value="DapA"/>
</dbReference>
<name>A0A378RQJ1_MYROD</name>
<feature type="binding site" evidence="12 15">
    <location>
        <position position="207"/>
    </location>
    <ligand>
        <name>pyruvate</name>
        <dbReference type="ChEBI" id="CHEBI:15361"/>
    </ligand>
</feature>
<dbReference type="CDD" id="cd00950">
    <property type="entry name" value="DHDPS"/>
    <property type="match status" value="1"/>
</dbReference>
<dbReference type="EMBL" id="UGQL01000001">
    <property type="protein sequence ID" value="STZ28437.1"/>
    <property type="molecule type" value="Genomic_DNA"/>
</dbReference>
<dbReference type="EC" id="4.3.3.7" evidence="4 12"/>
<accession>A0A378RQJ1</accession>
<dbReference type="UniPathway" id="UPA00034">
    <property type="reaction ID" value="UER00017"/>
</dbReference>
<dbReference type="PANTHER" id="PTHR12128:SF66">
    <property type="entry name" value="4-HYDROXY-2-OXOGLUTARATE ALDOLASE, MITOCHONDRIAL"/>
    <property type="match status" value="1"/>
</dbReference>
<evidence type="ECO:0000256" key="5">
    <source>
        <dbReference type="ARBA" id="ARBA00022490"/>
    </source>
</evidence>
<dbReference type="HAMAP" id="MF_00418">
    <property type="entry name" value="DapA"/>
    <property type="match status" value="1"/>
</dbReference>
<protein>
    <recommendedName>
        <fullName evidence="4 12">4-hydroxy-tetrahydrodipicolinate synthase</fullName>
        <shortName evidence="12">HTPA synthase</shortName>
        <ecNumber evidence="4 12">4.3.3.7</ecNumber>
    </recommendedName>
</protein>
<feature type="binding site" evidence="12 15">
    <location>
        <position position="47"/>
    </location>
    <ligand>
        <name>pyruvate</name>
        <dbReference type="ChEBI" id="CHEBI:15361"/>
    </ligand>
</feature>
<evidence type="ECO:0000313" key="17">
    <source>
        <dbReference type="Proteomes" id="UP000255024"/>
    </source>
</evidence>
<comment type="similarity">
    <text evidence="3 12 13">Belongs to the DapA family.</text>
</comment>
<feature type="active site" description="Proton donor/acceptor" evidence="12 14">
    <location>
        <position position="135"/>
    </location>
</feature>
<keyword evidence="6 12" id="KW-0028">Amino-acid biosynthesis</keyword>
<dbReference type="PIRSF" id="PIRSF001365">
    <property type="entry name" value="DHDPS"/>
    <property type="match status" value="1"/>
</dbReference>
<dbReference type="Pfam" id="PF00701">
    <property type="entry name" value="DHDPS"/>
    <property type="match status" value="1"/>
</dbReference>
<reference evidence="16 17" key="1">
    <citation type="submission" date="2018-06" db="EMBL/GenBank/DDBJ databases">
        <authorList>
            <consortium name="Pathogen Informatics"/>
            <person name="Doyle S."/>
        </authorList>
    </citation>
    <scope>NUCLEOTIDE SEQUENCE [LARGE SCALE GENOMIC DNA]</scope>
    <source>
        <strain evidence="16 17">NCTC11179</strain>
    </source>
</reference>
<feature type="active site" description="Schiff-base intermediate with substrate" evidence="12 14">
    <location>
        <position position="164"/>
    </location>
</feature>
<comment type="catalytic activity">
    <reaction evidence="11 12">
        <text>L-aspartate 4-semialdehyde + pyruvate = (2S,4S)-4-hydroxy-2,3,4,5-tetrahydrodipicolinate + H2O + H(+)</text>
        <dbReference type="Rhea" id="RHEA:34171"/>
        <dbReference type="ChEBI" id="CHEBI:15361"/>
        <dbReference type="ChEBI" id="CHEBI:15377"/>
        <dbReference type="ChEBI" id="CHEBI:15378"/>
        <dbReference type="ChEBI" id="CHEBI:67139"/>
        <dbReference type="ChEBI" id="CHEBI:537519"/>
        <dbReference type="EC" id="4.3.3.7"/>
    </reaction>
</comment>
<evidence type="ECO:0000256" key="1">
    <source>
        <dbReference type="ARBA" id="ARBA00003294"/>
    </source>
</evidence>
<comment type="pathway">
    <text evidence="2 12">Amino-acid biosynthesis; L-lysine biosynthesis via DAP pathway; (S)-tetrahydrodipicolinate from L-aspartate: step 3/4.</text>
</comment>
<comment type="caution">
    <text evidence="12">Was originally thought to be a dihydrodipicolinate synthase (DHDPS), catalyzing the condensation of (S)-aspartate-beta-semialdehyde [(S)-ASA] and pyruvate to dihydrodipicolinate (DHDP). However, it was shown in E.coli that the product of the enzymatic reaction is not dihydrodipicolinate but in fact (4S)-4-hydroxy-2,3,4,5-tetrahydro-(2S)-dipicolinic acid (HTPA), and that the consecutive dehydration reaction leading to DHDP is not spontaneous but catalyzed by DapB.</text>
</comment>
<comment type="subcellular location">
    <subcellularLocation>
        <location evidence="12">Cytoplasm</location>
    </subcellularLocation>
</comment>
<gene>
    <name evidence="12 16" type="primary">dapA</name>
    <name evidence="16" type="ORF">NCTC11179_01983</name>
</gene>
<dbReference type="SMART" id="SM01130">
    <property type="entry name" value="DHDPS"/>
    <property type="match status" value="1"/>
</dbReference>
<evidence type="ECO:0000256" key="11">
    <source>
        <dbReference type="ARBA" id="ARBA00047836"/>
    </source>
</evidence>
<feature type="site" description="Part of a proton relay during catalysis" evidence="12">
    <location>
        <position position="46"/>
    </location>
</feature>
<evidence type="ECO:0000256" key="14">
    <source>
        <dbReference type="PIRSR" id="PIRSR001365-1"/>
    </source>
</evidence>
<sequence length="294" mass="31825">MQSLKGTGVALITPFKKDKSVDVEALERLVHYVTEGGVEYLVVLGTTGEAATLTQEEKEVVKQTVIKANAGKLPMVLGVGGNNTAQVVEELNPANLAGFDAILSVSPYYNKPTQEGIYQHFKAIAQQSSLPILLYNVPGRTGSNMSPKTVIRLANEFSNIVGIKEAAGDLVQGMELIRQSTRQDFLVISGDDAIALPLVLAGGAGVISVIGQGVPQPFSTMIRLGLEGKIKEAFQLQYQMMPIIDMIFEQGNPGGIKAVLEQAEVIENELRLPLVPVDQELKQRIEKEFIKLKN</sequence>
<keyword evidence="8 12" id="KW-0457">Lysine biosynthesis</keyword>
<evidence type="ECO:0000256" key="13">
    <source>
        <dbReference type="PIRNR" id="PIRNR001365"/>
    </source>
</evidence>
<proteinExistence type="inferred from homology"/>
<dbReference type="GO" id="GO:0009089">
    <property type="term" value="P:lysine biosynthetic process via diaminopimelate"/>
    <property type="evidence" value="ECO:0007669"/>
    <property type="project" value="UniProtKB-UniRule"/>
</dbReference>
<dbReference type="Gene3D" id="3.20.20.70">
    <property type="entry name" value="Aldolase class I"/>
    <property type="match status" value="1"/>
</dbReference>
<evidence type="ECO:0000256" key="12">
    <source>
        <dbReference type="HAMAP-Rule" id="MF_00418"/>
    </source>
</evidence>
<dbReference type="SUPFAM" id="SSF51569">
    <property type="entry name" value="Aldolase"/>
    <property type="match status" value="1"/>
</dbReference>
<dbReference type="PROSITE" id="PS00666">
    <property type="entry name" value="DHDPS_2"/>
    <property type="match status" value="1"/>
</dbReference>
<evidence type="ECO:0000256" key="4">
    <source>
        <dbReference type="ARBA" id="ARBA00012086"/>
    </source>
</evidence>
<dbReference type="InterPro" id="IPR002220">
    <property type="entry name" value="DapA-like"/>
</dbReference>
<dbReference type="PRINTS" id="PR00146">
    <property type="entry name" value="DHPICSNTHASE"/>
</dbReference>
<organism evidence="16 17">
    <name type="scientific">Myroides odoratus</name>
    <name type="common">Flavobacterium odoratum</name>
    <dbReference type="NCBI Taxonomy" id="256"/>
    <lineage>
        <taxon>Bacteria</taxon>
        <taxon>Pseudomonadati</taxon>
        <taxon>Bacteroidota</taxon>
        <taxon>Flavobacteriia</taxon>
        <taxon>Flavobacteriales</taxon>
        <taxon>Flavobacteriaceae</taxon>
        <taxon>Myroides</taxon>
    </lineage>
</organism>
<keyword evidence="9 12" id="KW-0456">Lyase</keyword>
<dbReference type="GO" id="GO:0019877">
    <property type="term" value="P:diaminopimelate biosynthetic process"/>
    <property type="evidence" value="ECO:0007669"/>
    <property type="project" value="UniProtKB-UniRule"/>
</dbReference>
<dbReference type="PANTHER" id="PTHR12128">
    <property type="entry name" value="DIHYDRODIPICOLINATE SYNTHASE"/>
    <property type="match status" value="1"/>
</dbReference>
<dbReference type="NCBIfam" id="TIGR00674">
    <property type="entry name" value="dapA"/>
    <property type="match status" value="1"/>
</dbReference>
<dbReference type="GO" id="GO:0005829">
    <property type="term" value="C:cytosol"/>
    <property type="evidence" value="ECO:0007669"/>
    <property type="project" value="TreeGrafter"/>
</dbReference>
<keyword evidence="5 12" id="KW-0963">Cytoplasm</keyword>
<evidence type="ECO:0000256" key="6">
    <source>
        <dbReference type="ARBA" id="ARBA00022605"/>
    </source>
</evidence>
<evidence type="ECO:0000313" key="16">
    <source>
        <dbReference type="EMBL" id="STZ28437.1"/>
    </source>
</evidence>
<keyword evidence="10 12" id="KW-0704">Schiff base</keyword>
<comment type="subunit">
    <text evidence="12">Homotetramer; dimer of dimers.</text>
</comment>
<evidence type="ECO:0000256" key="7">
    <source>
        <dbReference type="ARBA" id="ARBA00022915"/>
    </source>
</evidence>